<dbReference type="Pfam" id="PF13375">
    <property type="entry name" value="RnfC_N"/>
    <property type="match status" value="1"/>
</dbReference>
<keyword evidence="8" id="KW-1003">Cell membrane</keyword>
<dbReference type="Pfam" id="PF12838">
    <property type="entry name" value="Fer4_7"/>
    <property type="match status" value="1"/>
</dbReference>
<feature type="binding site" evidence="8">
    <location>
        <position position="414"/>
    </location>
    <ligand>
        <name>[4Fe-4S] cluster</name>
        <dbReference type="ChEBI" id="CHEBI:49883"/>
        <label>2</label>
    </ligand>
</feature>
<feature type="binding site" evidence="8">
    <location>
        <position position="417"/>
    </location>
    <ligand>
        <name>[4Fe-4S] cluster</name>
        <dbReference type="ChEBI" id="CHEBI:49883"/>
        <label>2</label>
    </ligand>
</feature>
<accession>A0ABS0GKJ8</accession>
<feature type="region of interest" description="Disordered" evidence="9">
    <location>
        <begin position="466"/>
        <end position="638"/>
    </location>
</feature>
<dbReference type="RefSeq" id="WP_196124865.1">
    <property type="nucleotide sequence ID" value="NZ_JADPMR010000004.1"/>
</dbReference>
<dbReference type="InterPro" id="IPR026902">
    <property type="entry name" value="RnfC_N"/>
</dbReference>
<evidence type="ECO:0000259" key="10">
    <source>
        <dbReference type="PROSITE" id="PS51379"/>
    </source>
</evidence>
<comment type="function">
    <text evidence="8">Part of a membrane-bound complex that couples electron transfer with translocation of ions across the membrane.</text>
</comment>
<sequence length="638" mass="69691">MLRLFSHGFSGGVHPKTFKHLTSDKPIDENFWPRYVYLPLQQRDGAVVKPLVNVGDMVFRGQLIAQSLSERVAPIHSPVNGIVTKIAPYITPHPAKIYADTIEIRANEDRHWGTPAELGAFHQLDPDTILERIQKAGIVGLGGAGFPTAMKLSSARKAGVETLIINGGECEPYLTSDDVTMQTYAAEVISGIKLMQIASGAKRVIVGIEDNKQTAIYEMTDAASEEPNIEIRSVPSIYPMGSAKQLIKTLVGKEVPQGGRSSHIGVVVNNIATARSVYHAVRFRRPLVNRIVTISGQGVSEPRNVEAPIGTRVQDLINYCGGTSESTERLVLGGPMMGQIITSLNVPIDKMVGGILALTSDEIMSKYKHQQCIRCGQCVRACPMSLMPFQMAAYTKVSDFKKAEELGVRSCLSCGACSYVCPSSIPLVQYFMHAKGVINSNWQKERKSQQAKQLTEAKRHRMEEEAKAKLAAKQAKQRPVRGARVAESGANEAPARPTRPGRPGRPARPTTQVVSEESSLTGNTQQDVANLSERPARPARPARKARSNSAVTETKDNVVQMESHENSAQVSSRPARPTRPARPPRRPTAQLNPDVQSQLVAEPTESQPDITVKAERPARPPRPARVARKTTVTEEDQQ</sequence>
<dbReference type="InterPro" id="IPR010208">
    <property type="entry name" value="Ion_transpt_RnfC/RsxC"/>
</dbReference>
<dbReference type="PROSITE" id="PS51379">
    <property type="entry name" value="4FE4S_FER_2"/>
    <property type="match status" value="2"/>
</dbReference>
<keyword evidence="4 8" id="KW-0677">Repeat</keyword>
<keyword evidence="8" id="KW-1278">Translocase</keyword>
<feature type="binding site" evidence="8">
    <location>
        <position position="378"/>
    </location>
    <ligand>
        <name>[4Fe-4S] cluster</name>
        <dbReference type="ChEBI" id="CHEBI:49883"/>
        <label>1</label>
    </ligand>
</feature>
<dbReference type="PANTHER" id="PTHR43034">
    <property type="entry name" value="ION-TRANSLOCATING OXIDOREDUCTASE COMPLEX SUBUNIT C"/>
    <property type="match status" value="1"/>
</dbReference>
<keyword evidence="5 8" id="KW-0249">Electron transport</keyword>
<keyword evidence="6 8" id="KW-0408">Iron</keyword>
<dbReference type="InterPro" id="IPR011538">
    <property type="entry name" value="Nuo51_FMN-bd"/>
</dbReference>
<evidence type="ECO:0000313" key="11">
    <source>
        <dbReference type="EMBL" id="MBF9002981.1"/>
    </source>
</evidence>
<dbReference type="Pfam" id="PF10531">
    <property type="entry name" value="SLBB"/>
    <property type="match status" value="1"/>
</dbReference>
<dbReference type="Proteomes" id="UP000597206">
    <property type="component" value="Unassembled WGS sequence"/>
</dbReference>
<dbReference type="Gene3D" id="3.40.50.11540">
    <property type="entry name" value="NADH-ubiquinone oxidoreductase 51kDa subunit"/>
    <property type="match status" value="1"/>
</dbReference>
<comment type="subcellular location">
    <subcellularLocation>
        <location evidence="8">Cell inner membrane</location>
        <topology evidence="8">Peripheral membrane protein</topology>
    </subcellularLocation>
</comment>
<dbReference type="Gene3D" id="3.10.20.600">
    <property type="match status" value="1"/>
</dbReference>
<feature type="binding site" evidence="8">
    <location>
        <position position="421"/>
    </location>
    <ligand>
        <name>[4Fe-4S] cluster</name>
        <dbReference type="ChEBI" id="CHEBI:49883"/>
        <label>1</label>
    </ligand>
</feature>
<feature type="compositionally biased region" description="Polar residues" evidence="9">
    <location>
        <begin position="512"/>
        <end position="529"/>
    </location>
</feature>
<feature type="binding site" evidence="8">
    <location>
        <position position="382"/>
    </location>
    <ligand>
        <name>[4Fe-4S] cluster</name>
        <dbReference type="ChEBI" id="CHEBI:49883"/>
        <label>2</label>
    </ligand>
</feature>
<dbReference type="SUPFAM" id="SSF46548">
    <property type="entry name" value="alpha-helical ferredoxin"/>
    <property type="match status" value="1"/>
</dbReference>
<evidence type="ECO:0000256" key="2">
    <source>
        <dbReference type="ARBA" id="ARBA00022485"/>
    </source>
</evidence>
<feature type="compositionally biased region" description="Polar residues" evidence="9">
    <location>
        <begin position="590"/>
        <end position="609"/>
    </location>
</feature>
<evidence type="ECO:0000256" key="5">
    <source>
        <dbReference type="ARBA" id="ARBA00022982"/>
    </source>
</evidence>
<comment type="subunit">
    <text evidence="8">The complex is composed of six subunits: RnfA, RnfB, RnfC, RnfD, RnfE and RnfG.</text>
</comment>
<feature type="binding site" evidence="8">
    <location>
        <position position="372"/>
    </location>
    <ligand>
        <name>[4Fe-4S] cluster</name>
        <dbReference type="ChEBI" id="CHEBI:49883"/>
        <label>1</label>
    </ligand>
</feature>
<comment type="caution">
    <text evidence="11">The sequence shown here is derived from an EMBL/GenBank/DDBJ whole genome shotgun (WGS) entry which is preliminary data.</text>
</comment>
<dbReference type="SUPFAM" id="SSF142019">
    <property type="entry name" value="Nqo1 FMN-binding domain-like"/>
    <property type="match status" value="1"/>
</dbReference>
<protein>
    <recommendedName>
        <fullName evidence="8">Ion-translocating oxidoreductase complex subunit C</fullName>
        <ecNumber evidence="8">7.-.-.-</ecNumber>
    </recommendedName>
    <alternativeName>
        <fullName evidence="8">Rnf electron transport complex subunit C</fullName>
    </alternativeName>
</protein>
<feature type="domain" description="4Fe-4S ferredoxin-type" evidence="10">
    <location>
        <begin position="402"/>
        <end position="430"/>
    </location>
</feature>
<comment type="similarity">
    <text evidence="8">Belongs to the 4Fe4S bacterial-type ferredoxin family. RnfC subfamily.</text>
</comment>
<keyword evidence="1 8" id="KW-0813">Transport</keyword>
<evidence type="ECO:0000256" key="9">
    <source>
        <dbReference type="SAM" id="MobiDB-lite"/>
    </source>
</evidence>
<feature type="domain" description="4Fe-4S ferredoxin-type" evidence="10">
    <location>
        <begin position="363"/>
        <end position="392"/>
    </location>
</feature>
<comment type="cofactor">
    <cofactor evidence="8">
        <name>[4Fe-4S] cluster</name>
        <dbReference type="ChEBI" id="CHEBI:49883"/>
    </cofactor>
    <text evidence="8">Binds 2 [4Fe-4S] clusters per subunit.</text>
</comment>
<gene>
    <name evidence="11" type="primary">rsxC</name>
    <name evidence="8" type="synonym">rnfC</name>
    <name evidence="11" type="ORF">I1A42_21110</name>
</gene>
<dbReference type="EMBL" id="JADPMR010000004">
    <property type="protein sequence ID" value="MBF9002981.1"/>
    <property type="molecule type" value="Genomic_DNA"/>
</dbReference>
<feature type="binding site" evidence="8">
    <location>
        <position position="411"/>
    </location>
    <ligand>
        <name>[4Fe-4S] cluster</name>
        <dbReference type="ChEBI" id="CHEBI:49883"/>
        <label>2</label>
    </ligand>
</feature>
<keyword evidence="2 8" id="KW-0004">4Fe-4S</keyword>
<dbReference type="PROSITE" id="PS00198">
    <property type="entry name" value="4FE4S_FER_1"/>
    <property type="match status" value="2"/>
</dbReference>
<keyword evidence="3 8" id="KW-0479">Metal-binding</keyword>
<feature type="binding site" evidence="8">
    <location>
        <position position="375"/>
    </location>
    <ligand>
        <name>[4Fe-4S] cluster</name>
        <dbReference type="ChEBI" id="CHEBI:49883"/>
        <label>1</label>
    </ligand>
</feature>
<keyword evidence="8" id="KW-0997">Cell inner membrane</keyword>
<dbReference type="NCBIfam" id="NF003454">
    <property type="entry name" value="PRK05035.1"/>
    <property type="match status" value="1"/>
</dbReference>
<dbReference type="InterPro" id="IPR019554">
    <property type="entry name" value="Soluble_ligand-bd"/>
</dbReference>
<evidence type="ECO:0000256" key="7">
    <source>
        <dbReference type="ARBA" id="ARBA00023014"/>
    </source>
</evidence>
<evidence type="ECO:0000256" key="6">
    <source>
        <dbReference type="ARBA" id="ARBA00023004"/>
    </source>
</evidence>
<dbReference type="EC" id="7.-.-.-" evidence="8"/>
<evidence type="ECO:0000256" key="8">
    <source>
        <dbReference type="HAMAP-Rule" id="MF_00461"/>
    </source>
</evidence>
<evidence type="ECO:0000256" key="3">
    <source>
        <dbReference type="ARBA" id="ARBA00022723"/>
    </source>
</evidence>
<dbReference type="PANTHER" id="PTHR43034:SF2">
    <property type="entry name" value="ION-TRANSLOCATING OXIDOREDUCTASE COMPLEX SUBUNIT C"/>
    <property type="match status" value="1"/>
</dbReference>
<dbReference type="InterPro" id="IPR037225">
    <property type="entry name" value="Nuo51_FMN-bd_sf"/>
</dbReference>
<keyword evidence="7 8" id="KW-0411">Iron-sulfur</keyword>
<dbReference type="InterPro" id="IPR017896">
    <property type="entry name" value="4Fe4S_Fe-S-bd"/>
</dbReference>
<keyword evidence="8" id="KW-0472">Membrane</keyword>
<dbReference type="Gene3D" id="3.30.70.20">
    <property type="match status" value="1"/>
</dbReference>
<name>A0ABS0GKJ8_9VIBR</name>
<dbReference type="HAMAP" id="MF_00461">
    <property type="entry name" value="RsxC_RnfC"/>
    <property type="match status" value="1"/>
</dbReference>
<dbReference type="InterPro" id="IPR017900">
    <property type="entry name" value="4Fe4S_Fe_S_CS"/>
</dbReference>
<evidence type="ECO:0000313" key="12">
    <source>
        <dbReference type="Proteomes" id="UP000597206"/>
    </source>
</evidence>
<dbReference type="Pfam" id="PF01512">
    <property type="entry name" value="Complex1_51K"/>
    <property type="match status" value="1"/>
</dbReference>
<organism evidence="11 12">
    <name type="scientific">Vibrio nitrifigilis</name>
    <dbReference type="NCBI Taxonomy" id="2789781"/>
    <lineage>
        <taxon>Bacteria</taxon>
        <taxon>Pseudomonadati</taxon>
        <taxon>Pseudomonadota</taxon>
        <taxon>Gammaproteobacteria</taxon>
        <taxon>Vibrionales</taxon>
        <taxon>Vibrionaceae</taxon>
        <taxon>Vibrio</taxon>
    </lineage>
</organism>
<evidence type="ECO:0000256" key="1">
    <source>
        <dbReference type="ARBA" id="ARBA00022448"/>
    </source>
</evidence>
<reference evidence="11 12" key="1">
    <citation type="submission" date="2020-11" db="EMBL/GenBank/DDBJ databases">
        <title>Vibrio nitrifigilis sp. nov., a marine nitrogen-fixing bacterium isolated from the lagoon sediment of an islet inside an atoll.</title>
        <authorList>
            <person name="Wang L.-T."/>
            <person name="Shieh W.Y."/>
        </authorList>
    </citation>
    <scope>NUCLEOTIDE SEQUENCE [LARGE SCALE GENOMIC DNA]</scope>
    <source>
        <strain evidence="11 12">NFV-1</strain>
    </source>
</reference>
<dbReference type="NCBIfam" id="TIGR01945">
    <property type="entry name" value="rnfC"/>
    <property type="match status" value="1"/>
</dbReference>
<keyword evidence="12" id="KW-1185">Reference proteome</keyword>
<proteinExistence type="inferred from homology"/>
<evidence type="ECO:0000256" key="4">
    <source>
        <dbReference type="ARBA" id="ARBA00022737"/>
    </source>
</evidence>